<protein>
    <submittedName>
        <fullName evidence="2">Uncharacterized protein</fullName>
    </submittedName>
</protein>
<feature type="region of interest" description="Disordered" evidence="1">
    <location>
        <begin position="45"/>
        <end position="75"/>
    </location>
</feature>
<name>A0ABU6YWJ4_9FABA</name>
<keyword evidence="3" id="KW-1185">Reference proteome</keyword>
<evidence type="ECO:0000256" key="1">
    <source>
        <dbReference type="SAM" id="MobiDB-lite"/>
    </source>
</evidence>
<proteinExistence type="predicted"/>
<dbReference type="Proteomes" id="UP001341840">
    <property type="component" value="Unassembled WGS sequence"/>
</dbReference>
<comment type="caution">
    <text evidence="2">The sequence shown here is derived from an EMBL/GenBank/DDBJ whole genome shotgun (WGS) entry which is preliminary data.</text>
</comment>
<evidence type="ECO:0000313" key="3">
    <source>
        <dbReference type="Proteomes" id="UP001341840"/>
    </source>
</evidence>
<feature type="compositionally biased region" description="Basic and acidic residues" evidence="1">
    <location>
        <begin position="48"/>
        <end position="75"/>
    </location>
</feature>
<accession>A0ABU6YWJ4</accession>
<gene>
    <name evidence="2" type="ORF">PIB30_106369</name>
</gene>
<evidence type="ECO:0000313" key="2">
    <source>
        <dbReference type="EMBL" id="MED6214752.1"/>
    </source>
</evidence>
<organism evidence="2 3">
    <name type="scientific">Stylosanthes scabra</name>
    <dbReference type="NCBI Taxonomy" id="79078"/>
    <lineage>
        <taxon>Eukaryota</taxon>
        <taxon>Viridiplantae</taxon>
        <taxon>Streptophyta</taxon>
        <taxon>Embryophyta</taxon>
        <taxon>Tracheophyta</taxon>
        <taxon>Spermatophyta</taxon>
        <taxon>Magnoliopsida</taxon>
        <taxon>eudicotyledons</taxon>
        <taxon>Gunneridae</taxon>
        <taxon>Pentapetalae</taxon>
        <taxon>rosids</taxon>
        <taxon>fabids</taxon>
        <taxon>Fabales</taxon>
        <taxon>Fabaceae</taxon>
        <taxon>Papilionoideae</taxon>
        <taxon>50 kb inversion clade</taxon>
        <taxon>dalbergioids sensu lato</taxon>
        <taxon>Dalbergieae</taxon>
        <taxon>Pterocarpus clade</taxon>
        <taxon>Stylosanthes</taxon>
    </lineage>
</organism>
<dbReference type="EMBL" id="JASCZI010245833">
    <property type="protein sequence ID" value="MED6214752.1"/>
    <property type="molecule type" value="Genomic_DNA"/>
</dbReference>
<reference evidence="2 3" key="1">
    <citation type="journal article" date="2023" name="Plants (Basel)">
        <title>Bridging the Gap: Combining Genomics and Transcriptomics Approaches to Understand Stylosanthes scabra, an Orphan Legume from the Brazilian Caatinga.</title>
        <authorList>
            <person name="Ferreira-Neto J.R.C."/>
            <person name="da Silva M.D."/>
            <person name="Binneck E."/>
            <person name="de Melo N.F."/>
            <person name="da Silva R.H."/>
            <person name="de Melo A.L.T.M."/>
            <person name="Pandolfi V."/>
            <person name="Bustamante F.O."/>
            <person name="Brasileiro-Vidal A.C."/>
            <person name="Benko-Iseppon A.M."/>
        </authorList>
    </citation>
    <scope>NUCLEOTIDE SEQUENCE [LARGE SCALE GENOMIC DNA]</scope>
    <source>
        <tissue evidence="2">Leaves</tissue>
    </source>
</reference>
<sequence>VKEDHLKKEITLNGIDRSSLPSTSYGVKLANKLLDIGQSRIQAIANKTDSRSGAKTKEYGRSKDYNKKSKECRRW</sequence>
<feature type="non-terminal residue" evidence="2">
    <location>
        <position position="1"/>
    </location>
</feature>